<feature type="non-terminal residue" evidence="2">
    <location>
        <position position="169"/>
    </location>
</feature>
<reference evidence="2 3" key="1">
    <citation type="journal article" date="2012" name="PLoS Pathog.">
        <title>Diverse lifestyles and strategies of plant pathogenesis encoded in the genomes of eighteen Dothideomycetes fungi.</title>
        <authorList>
            <person name="Ohm R.A."/>
            <person name="Feau N."/>
            <person name="Henrissat B."/>
            <person name="Schoch C.L."/>
            <person name="Horwitz B.A."/>
            <person name="Barry K.W."/>
            <person name="Condon B.J."/>
            <person name="Copeland A.C."/>
            <person name="Dhillon B."/>
            <person name="Glaser F."/>
            <person name="Hesse C.N."/>
            <person name="Kosti I."/>
            <person name="LaButti K."/>
            <person name="Lindquist E.A."/>
            <person name="Lucas S."/>
            <person name="Salamov A.A."/>
            <person name="Bradshaw R.E."/>
            <person name="Ciuffetti L."/>
            <person name="Hamelin R.C."/>
            <person name="Kema G.H.J."/>
            <person name="Lawrence C."/>
            <person name="Scott J.A."/>
            <person name="Spatafora J.W."/>
            <person name="Turgeon B.G."/>
            <person name="de Wit P.J.G.M."/>
            <person name="Zhong S."/>
            <person name="Goodwin S.B."/>
            <person name="Grigoriev I.V."/>
        </authorList>
    </citation>
    <scope>NUCLEOTIDE SEQUENCE [LARGE SCALE GENOMIC DNA]</scope>
    <source>
        <strain evidence="2 3">CIRAD86</strain>
    </source>
</reference>
<evidence type="ECO:0000256" key="1">
    <source>
        <dbReference type="SAM" id="SignalP"/>
    </source>
</evidence>
<dbReference type="OrthoDB" id="3501153at2759"/>
<keyword evidence="1" id="KW-0732">Signal</keyword>
<feature type="signal peptide" evidence="1">
    <location>
        <begin position="1"/>
        <end position="19"/>
    </location>
</feature>
<protein>
    <submittedName>
        <fullName evidence="2">Uncharacterized protein</fullName>
    </submittedName>
</protein>
<evidence type="ECO:0000313" key="2">
    <source>
        <dbReference type="EMBL" id="EME82691.1"/>
    </source>
</evidence>
<proteinExistence type="predicted"/>
<organism evidence="2 3">
    <name type="scientific">Pseudocercospora fijiensis (strain CIRAD86)</name>
    <name type="common">Black leaf streak disease fungus</name>
    <name type="synonym">Mycosphaerella fijiensis</name>
    <dbReference type="NCBI Taxonomy" id="383855"/>
    <lineage>
        <taxon>Eukaryota</taxon>
        <taxon>Fungi</taxon>
        <taxon>Dikarya</taxon>
        <taxon>Ascomycota</taxon>
        <taxon>Pezizomycotina</taxon>
        <taxon>Dothideomycetes</taxon>
        <taxon>Dothideomycetidae</taxon>
        <taxon>Mycosphaerellales</taxon>
        <taxon>Mycosphaerellaceae</taxon>
        <taxon>Pseudocercospora</taxon>
    </lineage>
</organism>
<feature type="non-terminal residue" evidence="2">
    <location>
        <position position="1"/>
    </location>
</feature>
<dbReference type="GeneID" id="19330462"/>
<dbReference type="InterPro" id="IPR053008">
    <property type="entry name" value="Phomopsin_biosynth_assoc"/>
</dbReference>
<dbReference type="PANTHER" id="PTHR35896">
    <property type="entry name" value="IG-LIKE DOMAIN-CONTAINING PROTEIN"/>
    <property type="match status" value="1"/>
</dbReference>
<dbReference type="KEGG" id="pfj:MYCFIDRAFT_121939"/>
<dbReference type="HOGENOM" id="CLU_066042_6_2_1"/>
<dbReference type="VEuPathDB" id="FungiDB:MYCFIDRAFT_121939"/>
<evidence type="ECO:0000313" key="3">
    <source>
        <dbReference type="Proteomes" id="UP000016932"/>
    </source>
</evidence>
<dbReference type="PANTHER" id="PTHR35896:SF3">
    <property type="entry name" value="MAJOR FACILITATOR SUPERFAMILY TRANSPORTER"/>
    <property type="match status" value="1"/>
</dbReference>
<dbReference type="eggNOG" id="ENOG502S165">
    <property type="taxonomic scope" value="Eukaryota"/>
</dbReference>
<keyword evidence="3" id="KW-1185">Reference proteome</keyword>
<dbReference type="Proteomes" id="UP000016932">
    <property type="component" value="Unassembled WGS sequence"/>
</dbReference>
<dbReference type="EMBL" id="KB446558">
    <property type="protein sequence ID" value="EME82691.1"/>
    <property type="molecule type" value="Genomic_DNA"/>
</dbReference>
<sequence>LLLTLLGLLLIMQLRTRLSQSSVDRRKIPVPLHHCGNTPDEARKLGCRFELHNFAWVPAECYDDVLGDDWDSHDTWSYSRSINANDTDDEFVAECRAGNVNDAWMPWWQHMAHCDLIMKKYMRSVAFQRPMDNWTSSWEHYQHCSRMLARFDMDPLLYNSHLFLKFPTC</sequence>
<dbReference type="RefSeq" id="XP_007926142.1">
    <property type="nucleotide sequence ID" value="XM_007927951.1"/>
</dbReference>
<feature type="chain" id="PRO_5004030665" evidence="1">
    <location>
        <begin position="20"/>
        <end position="169"/>
    </location>
</feature>
<name>M3ADS7_PSEFD</name>
<gene>
    <name evidence="2" type="ORF">MYCFIDRAFT_121939</name>
</gene>
<accession>M3ADS7</accession>
<dbReference type="AlphaFoldDB" id="M3ADS7"/>